<evidence type="ECO:0000256" key="1">
    <source>
        <dbReference type="ARBA" id="ARBA00004651"/>
    </source>
</evidence>
<evidence type="ECO:0000256" key="2">
    <source>
        <dbReference type="ARBA" id="ARBA00022475"/>
    </source>
</evidence>
<dbReference type="RefSeq" id="WP_165106131.1">
    <property type="nucleotide sequence ID" value="NZ_JAAKYA010000023.1"/>
</dbReference>
<dbReference type="PANTHER" id="PTHR30619">
    <property type="entry name" value="DNA INTERNALIZATION/COMPETENCE PROTEIN COMEC/REC2"/>
    <property type="match status" value="1"/>
</dbReference>
<evidence type="ECO:0000256" key="4">
    <source>
        <dbReference type="ARBA" id="ARBA00022989"/>
    </source>
</evidence>
<evidence type="ECO:0000256" key="6">
    <source>
        <dbReference type="SAM" id="Phobius"/>
    </source>
</evidence>
<evidence type="ECO:0000313" key="10">
    <source>
        <dbReference type="Proteomes" id="UP000477311"/>
    </source>
</evidence>
<dbReference type="PANTHER" id="PTHR30619:SF1">
    <property type="entry name" value="RECOMBINATION PROTEIN 2"/>
    <property type="match status" value="1"/>
</dbReference>
<comment type="caution">
    <text evidence="9">The sequence shown here is derived from an EMBL/GenBank/DDBJ whole genome shotgun (WGS) entry which is preliminary data.</text>
</comment>
<dbReference type="InterPro" id="IPR052159">
    <property type="entry name" value="Competence_DNA_uptake"/>
</dbReference>
<evidence type="ECO:0000256" key="5">
    <source>
        <dbReference type="ARBA" id="ARBA00023136"/>
    </source>
</evidence>
<feature type="transmembrane region" description="Helical" evidence="6">
    <location>
        <begin position="402"/>
        <end position="424"/>
    </location>
</feature>
<keyword evidence="4 6" id="KW-1133">Transmembrane helix</keyword>
<dbReference type="AlphaFoldDB" id="A0A6M1RT87"/>
<accession>A0A6M1RT87</accession>
<keyword evidence="10" id="KW-1185">Reference proteome</keyword>
<dbReference type="Proteomes" id="UP000477311">
    <property type="component" value="Unassembled WGS sequence"/>
</dbReference>
<feature type="transmembrane region" description="Helical" evidence="6">
    <location>
        <begin position="520"/>
        <end position="539"/>
    </location>
</feature>
<keyword evidence="2" id="KW-1003">Cell membrane</keyword>
<dbReference type="InterPro" id="IPR025405">
    <property type="entry name" value="DUF4131"/>
</dbReference>
<keyword evidence="5 6" id="KW-0472">Membrane</keyword>
<feature type="domain" description="ComEC/Rec2-related protein" evidence="7">
    <location>
        <begin position="232"/>
        <end position="514"/>
    </location>
</feature>
<organism evidence="9 10">
    <name type="scientific">Limisphaera ngatamarikiensis</name>
    <dbReference type="NCBI Taxonomy" id="1324935"/>
    <lineage>
        <taxon>Bacteria</taxon>
        <taxon>Pseudomonadati</taxon>
        <taxon>Verrucomicrobiota</taxon>
        <taxon>Verrucomicrobiia</taxon>
        <taxon>Limisphaerales</taxon>
        <taxon>Limisphaeraceae</taxon>
        <taxon>Limisphaera</taxon>
    </lineage>
</organism>
<evidence type="ECO:0000313" key="9">
    <source>
        <dbReference type="EMBL" id="NGO38581.1"/>
    </source>
</evidence>
<comment type="subcellular location">
    <subcellularLocation>
        <location evidence="1">Cell membrane</location>
        <topology evidence="1">Multi-pass membrane protein</topology>
    </subcellularLocation>
</comment>
<feature type="transmembrane region" description="Helical" evidence="6">
    <location>
        <begin position="28"/>
        <end position="44"/>
    </location>
</feature>
<dbReference type="Pfam" id="PF13567">
    <property type="entry name" value="DUF4131"/>
    <property type="match status" value="1"/>
</dbReference>
<dbReference type="EMBL" id="JAAKYA010000023">
    <property type="protein sequence ID" value="NGO38581.1"/>
    <property type="molecule type" value="Genomic_DNA"/>
</dbReference>
<dbReference type="Pfam" id="PF03772">
    <property type="entry name" value="Competence"/>
    <property type="match status" value="1"/>
</dbReference>
<dbReference type="GO" id="GO:0005886">
    <property type="term" value="C:plasma membrane"/>
    <property type="evidence" value="ECO:0007669"/>
    <property type="project" value="UniProtKB-SubCell"/>
</dbReference>
<evidence type="ECO:0000259" key="7">
    <source>
        <dbReference type="Pfam" id="PF03772"/>
    </source>
</evidence>
<feature type="domain" description="DUF4131" evidence="8">
    <location>
        <begin position="25"/>
        <end position="191"/>
    </location>
</feature>
<gene>
    <name evidence="9" type="ORF">G4L39_04090</name>
</gene>
<dbReference type="InterPro" id="IPR004477">
    <property type="entry name" value="ComEC_N"/>
</dbReference>
<protein>
    <submittedName>
        <fullName evidence="9">DUF4131 domain-containing protein</fullName>
    </submittedName>
</protein>
<feature type="transmembrane region" description="Helical" evidence="6">
    <location>
        <begin position="483"/>
        <end position="508"/>
    </location>
</feature>
<evidence type="ECO:0000259" key="8">
    <source>
        <dbReference type="Pfam" id="PF13567"/>
    </source>
</evidence>
<feature type="transmembrane region" description="Helical" evidence="6">
    <location>
        <begin position="256"/>
        <end position="274"/>
    </location>
</feature>
<evidence type="ECO:0000256" key="3">
    <source>
        <dbReference type="ARBA" id="ARBA00022692"/>
    </source>
</evidence>
<feature type="transmembrane region" description="Helical" evidence="6">
    <location>
        <begin position="280"/>
        <end position="299"/>
    </location>
</feature>
<reference evidence="9 10" key="1">
    <citation type="submission" date="2020-02" db="EMBL/GenBank/DDBJ databases">
        <title>Draft genome sequence of Limisphaera ngatamarikiensis NGM72.4T, a thermophilic Verrucomicrobia grouped in subdivision 3.</title>
        <authorList>
            <person name="Carere C.R."/>
            <person name="Steen J."/>
            <person name="Hugenholtz P."/>
            <person name="Stott M.B."/>
        </authorList>
    </citation>
    <scope>NUCLEOTIDE SEQUENCE [LARGE SCALE GENOMIC DNA]</scope>
    <source>
        <strain evidence="9 10">NGM72.4</strain>
    </source>
</reference>
<feature type="transmembrane region" description="Helical" evidence="6">
    <location>
        <begin position="436"/>
        <end position="462"/>
    </location>
</feature>
<sequence>MRRPGVWLALYFAGGIWAGSFLRPPLPWVWVFVLALWGVCWLWPRGRGWLIPILCAALGVLALTQETTAICPVDLRHVVGDRVPALVTLQGRLLETPVVRMRVRDEETSLRTLARLEVTALYRSDRWEAARGRVLVMTSGELPAGFHEGQPVEVQGVLDEPPSAVAPGLFDFRRWLAWRGVYYQLRAAGVSDWRLLGPEVPVPWTDRFGAWATRRLQVGLPRDAAVDLLRAMTLGWRTALTDEAAEVFMRSGTMHVFAISGLHIGLLSGLLVVLLQVSGLRRPVCACVVVPLIWFYVAATGWQPSAVRAALMMSVVAGGWLLNRPVDLLNSLGWAALLILVWDPRQLFHAGFQLSFAVVGSLALWMPRVEGWIRNWLRTDPYLPPELTSGWGQLWRRVARRVLEGVGVSACAWIGSLPLIAWHFHWFTPVTLVANLVVVPCAALALMSCVGSWVAGGFVEWMGELFNHSAWLWMRVMLKASEWAAAVPGGSFSVAAPSMAEMAGYYLWLTGAAVGALSRVGWRWVWVLAGLVGLGLSGWQRWESGRDARLTLLPAPEAPVAWVRTHVSPRSWLINTGTAEDVEFVVGPYLRSRGVNRLSGILVSTPLAAYAGGAGAVAERVASDRLYLGAGLVRSRVVREVLGAVEQAGVEVCRVERGVPVDAGTVLHPGGADRWGRAADGAVVWLGTVQGIRLLWWGGLGGEGARTLLARERDLEADLLIVGGPDLDVRVLPVLLERVKPRWVLVADGVPGRPVRELGVVREILGRNGVNFWCTSEAGAIECCWNGRWWRLSSARGWRWEMDRSDVP</sequence>
<proteinExistence type="predicted"/>
<feature type="transmembrane region" description="Helical" evidence="6">
    <location>
        <begin position="347"/>
        <end position="366"/>
    </location>
</feature>
<dbReference type="NCBIfam" id="TIGR00360">
    <property type="entry name" value="ComEC_N-term"/>
    <property type="match status" value="1"/>
</dbReference>
<name>A0A6M1RT87_9BACT</name>
<keyword evidence="3 6" id="KW-0812">Transmembrane</keyword>